<evidence type="ECO:0000256" key="1">
    <source>
        <dbReference type="SAM" id="MobiDB-lite"/>
    </source>
</evidence>
<dbReference type="Proteomes" id="UP000299102">
    <property type="component" value="Unassembled WGS sequence"/>
</dbReference>
<sequence length="104" mass="11520">MEITTQNKRAKKLGRGFIQRRRGTGEYKNATSKKKDNYSETGRRWECTSCDAVLCRAPCSIITGVSTGSLTVNRAAPRPRPARAPGTLPPRSYSDYASFYSLSV</sequence>
<dbReference type="AlphaFoldDB" id="A0A4C1V2P3"/>
<keyword evidence="3" id="KW-1185">Reference proteome</keyword>
<protein>
    <submittedName>
        <fullName evidence="2">Uncharacterized protein</fullName>
    </submittedName>
</protein>
<feature type="region of interest" description="Disordered" evidence="1">
    <location>
        <begin position="72"/>
        <end position="91"/>
    </location>
</feature>
<evidence type="ECO:0000313" key="3">
    <source>
        <dbReference type="Proteomes" id="UP000299102"/>
    </source>
</evidence>
<proteinExistence type="predicted"/>
<dbReference type="EMBL" id="BGZK01000269">
    <property type="protein sequence ID" value="GBP33093.1"/>
    <property type="molecule type" value="Genomic_DNA"/>
</dbReference>
<comment type="caution">
    <text evidence="2">The sequence shown here is derived from an EMBL/GenBank/DDBJ whole genome shotgun (WGS) entry which is preliminary data.</text>
</comment>
<accession>A0A4C1V2P3</accession>
<name>A0A4C1V2P3_EUMVA</name>
<reference evidence="2 3" key="1">
    <citation type="journal article" date="2019" name="Commun. Biol.">
        <title>The bagworm genome reveals a unique fibroin gene that provides high tensile strength.</title>
        <authorList>
            <person name="Kono N."/>
            <person name="Nakamura H."/>
            <person name="Ohtoshi R."/>
            <person name="Tomita M."/>
            <person name="Numata K."/>
            <person name="Arakawa K."/>
        </authorList>
    </citation>
    <scope>NUCLEOTIDE SEQUENCE [LARGE SCALE GENOMIC DNA]</scope>
</reference>
<organism evidence="2 3">
    <name type="scientific">Eumeta variegata</name>
    <name type="common">Bagworm moth</name>
    <name type="synonym">Eumeta japonica</name>
    <dbReference type="NCBI Taxonomy" id="151549"/>
    <lineage>
        <taxon>Eukaryota</taxon>
        <taxon>Metazoa</taxon>
        <taxon>Ecdysozoa</taxon>
        <taxon>Arthropoda</taxon>
        <taxon>Hexapoda</taxon>
        <taxon>Insecta</taxon>
        <taxon>Pterygota</taxon>
        <taxon>Neoptera</taxon>
        <taxon>Endopterygota</taxon>
        <taxon>Lepidoptera</taxon>
        <taxon>Glossata</taxon>
        <taxon>Ditrysia</taxon>
        <taxon>Tineoidea</taxon>
        <taxon>Psychidae</taxon>
        <taxon>Oiketicinae</taxon>
        <taxon>Eumeta</taxon>
    </lineage>
</organism>
<evidence type="ECO:0000313" key="2">
    <source>
        <dbReference type="EMBL" id="GBP33093.1"/>
    </source>
</evidence>
<gene>
    <name evidence="2" type="ORF">EVAR_18572_1</name>
</gene>